<sequence>MRGAHLPGARSSPVVLMCLRRRRHEFVACKAQETTATKRRPLQQRPLLLSWRTIEVEAAKVPKTVPKTVPKPRLCGNPVPGFFGHLDAFELQEISPQEADALHEGLGQEYSKFCRVTMKGPQDFRTIRMEPSIVACQAGGKPSASFSFALAVEKSEHCYVNVGLVEWVAARKEDAKESSEAETLAEFMKVKSHAEDKMPGGWLPEQHVHENPKQMMLGCRKGVQWFGDATKVPLFQDNIMPGSLLRFRCDYQLNRSGDISQVKVWLLPSPVIFEYGGEQTITEEDMWGEPLAQWWVPRWGSQDRKMRPLWVPAITLYTCGDRVTVAWDGPADLEAATQVPTAPSPC</sequence>
<evidence type="ECO:0000313" key="1">
    <source>
        <dbReference type="EMBL" id="CAJ1377028.1"/>
    </source>
</evidence>
<gene>
    <name evidence="1" type="ORF">EVOR1521_LOCUS5942</name>
</gene>
<proteinExistence type="predicted"/>
<organism evidence="1 2">
    <name type="scientific">Effrenium voratum</name>
    <dbReference type="NCBI Taxonomy" id="2562239"/>
    <lineage>
        <taxon>Eukaryota</taxon>
        <taxon>Sar</taxon>
        <taxon>Alveolata</taxon>
        <taxon>Dinophyceae</taxon>
        <taxon>Suessiales</taxon>
        <taxon>Symbiodiniaceae</taxon>
        <taxon>Effrenium</taxon>
    </lineage>
</organism>
<dbReference type="Proteomes" id="UP001178507">
    <property type="component" value="Unassembled WGS sequence"/>
</dbReference>
<name>A0AA36HZK5_9DINO</name>
<dbReference type="AlphaFoldDB" id="A0AA36HZK5"/>
<accession>A0AA36HZK5</accession>
<reference evidence="1" key="1">
    <citation type="submission" date="2023-08" db="EMBL/GenBank/DDBJ databases">
        <authorList>
            <person name="Chen Y."/>
            <person name="Shah S."/>
            <person name="Dougan E. K."/>
            <person name="Thang M."/>
            <person name="Chan C."/>
        </authorList>
    </citation>
    <scope>NUCLEOTIDE SEQUENCE</scope>
</reference>
<protein>
    <submittedName>
        <fullName evidence="1">Uncharacterized protein</fullName>
    </submittedName>
</protein>
<keyword evidence="2" id="KW-1185">Reference proteome</keyword>
<comment type="caution">
    <text evidence="1">The sequence shown here is derived from an EMBL/GenBank/DDBJ whole genome shotgun (WGS) entry which is preliminary data.</text>
</comment>
<evidence type="ECO:0000313" key="2">
    <source>
        <dbReference type="Proteomes" id="UP001178507"/>
    </source>
</evidence>
<dbReference type="EMBL" id="CAUJNA010000439">
    <property type="protein sequence ID" value="CAJ1377028.1"/>
    <property type="molecule type" value="Genomic_DNA"/>
</dbReference>